<dbReference type="GeneID" id="39474808"/>
<accession>A0AAD0PWF0</accession>
<sequence>MSRRRQEIPLAKPAIVLSNAYKAVASDRTAKLTSDTKIGDHLAALGDSEATITWKQFVLSVAEKFDNKHFSRSFFWIACLKQNVNPLHVIEGINNLRQEKGKAPPVVDFCVYLDAQQELEDAQEAFRKLDKLVSVALAFKAPYEQADWFPLQNLQNLEAIQHYTLARHVGTTDEAFAKFVGHSANAKAFCLRHIENIIEHSTGKEQAELLTKLMDSMTHITLTHDANHQLKLNGMDIQDKFESCLELISAKVTPSIDHERYGYGYYIGKYINQTYSQATEYERVAQALGKTGVNGMTRSLGQEVFQNPGRFMPLAVAMGEVDATRLFAQVAHYTASIAPNDTLALVDDYDRWYRHLGLGTLLKTEALFALTSNLEITELLHQRGLVDYEAMSRIEDFKTEDFCQRKGGEWKGFLKDRADIERWVKLCVDVGAGAHLQHLVDEDLVKNKTCKSLADESLRKDFFEVLLETKAIDPDEILKTPKRIEKMIALGVSPHALQTSKKYSGKWMDTSFSTDLGL</sequence>
<reference evidence="1 2" key="1">
    <citation type="journal article" date="2011" name="PLoS Pathog.">
        <title>Dynamic evolution of pathogenicity revealed by sequencing and comparative genomics of 19 Pseudomonas syringae isolates.</title>
        <authorList>
            <person name="Baltrus D.A."/>
            <person name="Nishimura M.T."/>
            <person name="Romanchuk A."/>
            <person name="Chang J.H."/>
            <person name="Mukhtar M.S."/>
            <person name="Cherkis K."/>
            <person name="Roach J."/>
            <person name="Grant S.R."/>
            <person name="Jones C.D."/>
            <person name="Dangl J.L."/>
        </authorList>
    </citation>
    <scope>NUCLEOTIDE SEQUENCE [LARGE SCALE GENOMIC DNA]</scope>
    <source>
        <strain evidence="1 2">M301315</strain>
    </source>
</reference>
<evidence type="ECO:0000313" key="2">
    <source>
        <dbReference type="Proteomes" id="UP000006426"/>
    </source>
</evidence>
<gene>
    <name evidence="1" type="ORF">PLA107_032765</name>
</gene>
<protein>
    <submittedName>
        <fullName evidence="1">Uncharacterized protein</fullName>
    </submittedName>
</protein>
<dbReference type="RefSeq" id="WP_005741672.1">
    <property type="nucleotide sequence ID" value="NZ_CP031226.1"/>
</dbReference>
<dbReference type="Proteomes" id="UP000006426">
    <property type="component" value="Plasmid pmppla107"/>
</dbReference>
<evidence type="ECO:0000313" key="1">
    <source>
        <dbReference type="EMBL" id="AXH60000.1"/>
    </source>
</evidence>
<dbReference type="EMBL" id="CP031226">
    <property type="protein sequence ID" value="AXH60000.1"/>
    <property type="molecule type" value="Genomic_DNA"/>
</dbReference>
<organism evidence="1 2">
    <name type="scientific">Pseudomonas amygdali pv. lachrymans str. M301315</name>
    <dbReference type="NCBI Taxonomy" id="629260"/>
    <lineage>
        <taxon>Bacteria</taxon>
        <taxon>Pseudomonadati</taxon>
        <taxon>Pseudomonadota</taxon>
        <taxon>Gammaproteobacteria</taxon>
        <taxon>Pseudomonadales</taxon>
        <taxon>Pseudomonadaceae</taxon>
        <taxon>Pseudomonas</taxon>
        <taxon>Pseudomonas amygdali</taxon>
    </lineage>
</organism>
<keyword evidence="1" id="KW-0614">Plasmid</keyword>
<geneLocation type="plasmid" evidence="2">
    <name>pmppla107</name>
</geneLocation>
<dbReference type="AlphaFoldDB" id="A0AAD0PWF0"/>
<proteinExistence type="predicted"/>
<name>A0AAD0PWF0_PSEAV</name>